<gene>
    <name evidence="1" type="ORF">GCM10017083_46900</name>
</gene>
<reference evidence="1" key="2">
    <citation type="submission" date="2020-09" db="EMBL/GenBank/DDBJ databases">
        <authorList>
            <person name="Sun Q."/>
            <person name="Kim S."/>
        </authorList>
    </citation>
    <scope>NUCLEOTIDE SEQUENCE</scope>
    <source>
        <strain evidence="1">KCTC 42651</strain>
    </source>
</reference>
<reference evidence="1" key="1">
    <citation type="journal article" date="2014" name="Int. J. Syst. Evol. Microbiol.">
        <title>Complete genome sequence of Corynebacterium casei LMG S-19264T (=DSM 44701T), isolated from a smear-ripened cheese.</title>
        <authorList>
            <consortium name="US DOE Joint Genome Institute (JGI-PGF)"/>
            <person name="Walter F."/>
            <person name="Albersmeier A."/>
            <person name="Kalinowski J."/>
            <person name="Ruckert C."/>
        </authorList>
    </citation>
    <scope>NUCLEOTIDE SEQUENCE</scope>
    <source>
        <strain evidence="1">KCTC 42651</strain>
    </source>
</reference>
<proteinExistence type="predicted"/>
<keyword evidence="2" id="KW-1185">Reference proteome</keyword>
<evidence type="ECO:0000313" key="1">
    <source>
        <dbReference type="EMBL" id="GHD60679.1"/>
    </source>
</evidence>
<dbReference type="Proteomes" id="UP000630353">
    <property type="component" value="Unassembled WGS sequence"/>
</dbReference>
<accession>A0A918XW26</accession>
<comment type="caution">
    <text evidence="1">The sequence shown here is derived from an EMBL/GenBank/DDBJ whole genome shotgun (WGS) entry which is preliminary data.</text>
</comment>
<dbReference type="RefSeq" id="WP_189994246.1">
    <property type="nucleotide sequence ID" value="NZ_BMZS01000012.1"/>
</dbReference>
<sequence length="270" mass="30204">MSTAVLKTTSDPLGGLLDYGRLVRGILRNYNEAVVGLLERDGFRLDIHSDLRVWRGIMQTASGTDGINPTFDPDRSGEPEDAYVLHVHDRDGRTAAMMCGRYIETDDYHDYVRRGLLWSPASAARPVETLLHEPGPSGRLSHCGGLWVDPVHRGIGLSWLIPRLNHAVAAYRWGVDGIVGVVFDRLLSKGVPTANYGVPDVRLCVDGWFWPTGKRERIYQTFTPADFLIKRTWDDLEQIRAGGDKKMRDFAPIARKRNDKAPVDDLATVP</sequence>
<organism evidence="1 2">
    <name type="scientific">Thalassobaculum fulvum</name>
    <dbReference type="NCBI Taxonomy" id="1633335"/>
    <lineage>
        <taxon>Bacteria</taxon>
        <taxon>Pseudomonadati</taxon>
        <taxon>Pseudomonadota</taxon>
        <taxon>Alphaproteobacteria</taxon>
        <taxon>Rhodospirillales</taxon>
        <taxon>Thalassobaculaceae</taxon>
        <taxon>Thalassobaculum</taxon>
    </lineage>
</organism>
<dbReference type="AlphaFoldDB" id="A0A918XW26"/>
<protein>
    <submittedName>
        <fullName evidence="1">Uncharacterized protein</fullName>
    </submittedName>
</protein>
<name>A0A918XW26_9PROT</name>
<dbReference type="EMBL" id="BMZS01000012">
    <property type="protein sequence ID" value="GHD60679.1"/>
    <property type="molecule type" value="Genomic_DNA"/>
</dbReference>
<evidence type="ECO:0000313" key="2">
    <source>
        <dbReference type="Proteomes" id="UP000630353"/>
    </source>
</evidence>